<reference evidence="1 2" key="2">
    <citation type="journal article" date="2014" name="PLoS Genet.">
        <title>Phylogenetically driven sequencing of extremely halophilic archaea reveals strategies for static and dynamic osmo-response.</title>
        <authorList>
            <person name="Becker E.A."/>
            <person name="Seitzer P.M."/>
            <person name="Tritt A."/>
            <person name="Larsen D."/>
            <person name="Krusor M."/>
            <person name="Yao A.I."/>
            <person name="Wu D."/>
            <person name="Madern D."/>
            <person name="Eisen J.A."/>
            <person name="Darling A.E."/>
            <person name="Facciotti M.T."/>
        </authorList>
    </citation>
    <scope>NUCLEOTIDE SEQUENCE [LARGE SCALE GENOMIC DNA]</scope>
    <source>
        <strain evidence="2">ATCC 29605 / DSM 3757 / JCM 8879 / NBRC 14742 / NCIMB 2012 / VKM B-1768 / DS2</strain>
    </source>
</reference>
<sequence>MELQFGLIFAGCCVDISGVLIQRNDGCVSNEDVSKAFETSVQVCSSGIEILDGVIENLSEECNESRFEPVVKRRVGELIAVSHLDVAVEKRLQR</sequence>
<evidence type="ECO:0000313" key="1">
    <source>
        <dbReference type="EMBL" id="ELY36168.1"/>
    </source>
</evidence>
<dbReference type="AlphaFoldDB" id="L9VIP8"/>
<dbReference type="Proteomes" id="UP000011532">
    <property type="component" value="Unassembled WGS sequence"/>
</dbReference>
<gene>
    <name evidence="1" type="ORF">C498_02855</name>
</gene>
<feature type="non-terminal residue" evidence="1">
    <location>
        <position position="94"/>
    </location>
</feature>
<dbReference type="EMBL" id="AOHU01000023">
    <property type="protein sequence ID" value="ELY36168.1"/>
    <property type="molecule type" value="Genomic_DNA"/>
</dbReference>
<protein>
    <submittedName>
        <fullName evidence="1">Uncharacterized protein</fullName>
    </submittedName>
</protein>
<comment type="caution">
    <text evidence="1">The sequence shown here is derived from an EMBL/GenBank/DDBJ whole genome shotgun (WGS) entry which is preliminary data.</text>
</comment>
<organism evidence="1 2">
    <name type="scientific">Haloferax volcanii (strain ATCC 29605 / DSM 3757 / JCM 8879 / NBRC 14742 / NCIMB 2012 / VKM B-1768 / DS2)</name>
    <name type="common">Halobacterium volcanii</name>
    <dbReference type="NCBI Taxonomy" id="309800"/>
    <lineage>
        <taxon>Archaea</taxon>
        <taxon>Methanobacteriati</taxon>
        <taxon>Methanobacteriota</taxon>
        <taxon>Stenosarchaea group</taxon>
        <taxon>Halobacteria</taxon>
        <taxon>Halobacteriales</taxon>
        <taxon>Haloferacaceae</taxon>
        <taxon>Haloferax</taxon>
    </lineage>
</organism>
<name>L9VIP8_HALVD</name>
<accession>L9VIP8</accession>
<evidence type="ECO:0000313" key="2">
    <source>
        <dbReference type="Proteomes" id="UP000011532"/>
    </source>
</evidence>
<reference evidence="2" key="1">
    <citation type="submission" date="2012-11" db="EMBL/GenBank/DDBJ databases">
        <authorList>
            <person name="Becker E.A."/>
            <person name="Seitzer P."/>
            <person name="Tritt A."/>
            <person name="Larsen D."/>
            <person name="Yao A."/>
            <person name="Wu D."/>
            <person name="Darling A."/>
            <person name="Eisen J.A."/>
            <person name="Facciotti M.T."/>
        </authorList>
    </citation>
    <scope>NUCLEOTIDE SEQUENCE [LARGE SCALE GENOMIC DNA]</scope>
    <source>
        <strain evidence="2">ATCC 29605 / DSM 3757 / JCM 8879 / NBRC 14742 / NCIMB 2012 / VKM B-1768 / DS2</strain>
    </source>
</reference>
<proteinExistence type="predicted"/>